<evidence type="ECO:0000256" key="2">
    <source>
        <dbReference type="ARBA" id="ARBA00007413"/>
    </source>
</evidence>
<name>A0A553NR79_TIGCA</name>
<dbReference type="Proteomes" id="UP000318571">
    <property type="component" value="Chromosome 4"/>
</dbReference>
<dbReference type="GO" id="GO:0003729">
    <property type="term" value="F:mRNA binding"/>
    <property type="evidence" value="ECO:0007669"/>
    <property type="project" value="TreeGrafter"/>
</dbReference>
<dbReference type="InterPro" id="IPR015174">
    <property type="entry name" value="MIF4G-like_typ-2"/>
</dbReference>
<dbReference type="InterPro" id="IPR027159">
    <property type="entry name" value="CBP80"/>
</dbReference>
<evidence type="ECO:0000256" key="5">
    <source>
        <dbReference type="ARBA" id="ARBA00022664"/>
    </source>
</evidence>
<dbReference type="GO" id="GO:0006370">
    <property type="term" value="P:7-methylguanosine mRNA capping"/>
    <property type="evidence" value="ECO:0007669"/>
    <property type="project" value="UniProtKB-KW"/>
</dbReference>
<evidence type="ECO:0000256" key="3">
    <source>
        <dbReference type="ARBA" id="ARBA00011361"/>
    </source>
</evidence>
<proteinExistence type="inferred from homology"/>
<comment type="similarity">
    <text evidence="2">Belongs to the NCBP1 family.</text>
</comment>
<keyword evidence="7" id="KW-0943">RNA-mediated gene silencing</keyword>
<protein>
    <recommendedName>
        <fullName evidence="4">Nuclear cap-binding protein subunit 1</fullName>
    </recommendedName>
    <alternativeName>
        <fullName evidence="10">80 kDa nuclear cap-binding protein</fullName>
    </alternativeName>
</protein>
<dbReference type="GO" id="GO:0006406">
    <property type="term" value="P:mRNA export from nucleus"/>
    <property type="evidence" value="ECO:0007669"/>
    <property type="project" value="InterPro"/>
</dbReference>
<dbReference type="OMA" id="AYMILEV"/>
<comment type="caution">
    <text evidence="13">The sequence shown here is derived from an EMBL/GenBank/DDBJ whole genome shotgun (WGS) entry which is preliminary data.</text>
</comment>
<dbReference type="Gene3D" id="1.25.40.180">
    <property type="match status" value="3"/>
</dbReference>
<dbReference type="SMART" id="SM00543">
    <property type="entry name" value="MIF4G"/>
    <property type="match status" value="1"/>
</dbReference>
<dbReference type="PANTHER" id="PTHR12412">
    <property type="entry name" value="CAP BINDING PROTEIN"/>
    <property type="match status" value="1"/>
</dbReference>
<evidence type="ECO:0000256" key="4">
    <source>
        <dbReference type="ARBA" id="ARBA00019879"/>
    </source>
</evidence>
<feature type="region of interest" description="Disordered" evidence="11">
    <location>
        <begin position="1"/>
        <end position="23"/>
    </location>
</feature>
<evidence type="ECO:0000256" key="9">
    <source>
        <dbReference type="ARBA" id="ARBA00023242"/>
    </source>
</evidence>
<keyword evidence="9" id="KW-0539">Nucleus</keyword>
<dbReference type="PANTHER" id="PTHR12412:SF2">
    <property type="entry name" value="NUCLEAR CAP-BINDING PROTEIN SUBUNIT 1"/>
    <property type="match status" value="1"/>
</dbReference>
<dbReference type="SUPFAM" id="SSF48371">
    <property type="entry name" value="ARM repeat"/>
    <property type="match status" value="3"/>
</dbReference>
<dbReference type="EMBL" id="VCGU01000011">
    <property type="protein sequence ID" value="TRY67910.1"/>
    <property type="molecule type" value="Genomic_DNA"/>
</dbReference>
<evidence type="ECO:0000313" key="13">
    <source>
        <dbReference type="EMBL" id="TRY67910.1"/>
    </source>
</evidence>
<gene>
    <name evidence="13" type="ORF">TCAL_05254</name>
</gene>
<keyword evidence="8" id="KW-0508">mRNA splicing</keyword>
<keyword evidence="14" id="KW-1185">Reference proteome</keyword>
<dbReference type="GO" id="GO:0005846">
    <property type="term" value="C:nuclear cap binding complex"/>
    <property type="evidence" value="ECO:0007669"/>
    <property type="project" value="InterPro"/>
</dbReference>
<keyword evidence="6" id="KW-0506">mRNA capping</keyword>
<comment type="subcellular location">
    <subcellularLocation>
        <location evidence="1">Nucleus</location>
    </subcellularLocation>
</comment>
<dbReference type="Pfam" id="PF09088">
    <property type="entry name" value="MIF4G_like"/>
    <property type="match status" value="1"/>
</dbReference>
<dbReference type="InterPro" id="IPR003890">
    <property type="entry name" value="MIF4G-like_typ-3"/>
</dbReference>
<evidence type="ECO:0000256" key="6">
    <source>
        <dbReference type="ARBA" id="ARBA00023042"/>
    </source>
</evidence>
<accession>A0A553NR79</accession>
<dbReference type="AlphaFoldDB" id="A0A553NR79"/>
<dbReference type="FunFam" id="1.25.40.180:FF:000010">
    <property type="entry name" value="Nuclear cap-binding protein subunit 1"/>
    <property type="match status" value="1"/>
</dbReference>
<comment type="subunit">
    <text evidence="3">Component of the nuclear cap-binding complex (CBC), a heterodimer composed of Cbp80 and Cbp20 that interacts with m7GpppG-capped RNA.</text>
</comment>
<dbReference type="InterPro" id="IPR016024">
    <property type="entry name" value="ARM-type_fold"/>
</dbReference>
<dbReference type="GO" id="GO:0008380">
    <property type="term" value="P:RNA splicing"/>
    <property type="evidence" value="ECO:0007669"/>
    <property type="project" value="UniProtKB-KW"/>
</dbReference>
<dbReference type="Pfam" id="PF02854">
    <property type="entry name" value="MIF4G"/>
    <property type="match status" value="1"/>
</dbReference>
<feature type="compositionally biased region" description="Basic and acidic residues" evidence="11">
    <location>
        <begin position="684"/>
        <end position="702"/>
    </location>
</feature>
<organism evidence="13 14">
    <name type="scientific">Tigriopus californicus</name>
    <name type="common">Marine copepod</name>
    <dbReference type="NCBI Taxonomy" id="6832"/>
    <lineage>
        <taxon>Eukaryota</taxon>
        <taxon>Metazoa</taxon>
        <taxon>Ecdysozoa</taxon>
        <taxon>Arthropoda</taxon>
        <taxon>Crustacea</taxon>
        <taxon>Multicrustacea</taxon>
        <taxon>Hexanauplia</taxon>
        <taxon>Copepoda</taxon>
        <taxon>Harpacticoida</taxon>
        <taxon>Harpacticidae</taxon>
        <taxon>Tigriopus</taxon>
    </lineage>
</organism>
<evidence type="ECO:0000313" key="14">
    <source>
        <dbReference type="Proteomes" id="UP000318571"/>
    </source>
</evidence>
<evidence type="ECO:0000259" key="12">
    <source>
        <dbReference type="SMART" id="SM00543"/>
    </source>
</evidence>
<evidence type="ECO:0000256" key="10">
    <source>
        <dbReference type="ARBA" id="ARBA00030965"/>
    </source>
</evidence>
<dbReference type="GO" id="GO:0000184">
    <property type="term" value="P:nuclear-transcribed mRNA catabolic process, nonsense-mediated decay"/>
    <property type="evidence" value="ECO:0007669"/>
    <property type="project" value="TreeGrafter"/>
</dbReference>
<evidence type="ECO:0000256" key="11">
    <source>
        <dbReference type="SAM" id="MobiDB-lite"/>
    </source>
</evidence>
<evidence type="ECO:0000256" key="1">
    <source>
        <dbReference type="ARBA" id="ARBA00004123"/>
    </source>
</evidence>
<evidence type="ECO:0000256" key="7">
    <source>
        <dbReference type="ARBA" id="ARBA00023158"/>
    </source>
</evidence>
<dbReference type="GO" id="GO:0031053">
    <property type="term" value="P:primary miRNA processing"/>
    <property type="evidence" value="ECO:0007669"/>
    <property type="project" value="UniProtKB-ARBA"/>
</dbReference>
<dbReference type="Pfam" id="PF09090">
    <property type="entry name" value="MIF4G_like_2"/>
    <property type="match status" value="1"/>
</dbReference>
<dbReference type="STRING" id="6832.A0A553NR79"/>
<dbReference type="FunFam" id="1.25.40.180:FF:000041">
    <property type="entry name" value="Nuclear cap-binding protein subunit 1"/>
    <property type="match status" value="1"/>
</dbReference>
<dbReference type="OrthoDB" id="10252707at2759"/>
<dbReference type="GO" id="GO:0005634">
    <property type="term" value="C:nucleus"/>
    <property type="evidence" value="ECO:0007669"/>
    <property type="project" value="UniProtKB-SubCell"/>
</dbReference>
<feature type="compositionally biased region" description="Acidic residues" evidence="11">
    <location>
        <begin position="673"/>
        <end position="683"/>
    </location>
</feature>
<keyword evidence="5" id="KW-0507">mRNA processing</keyword>
<reference evidence="13 14" key="1">
    <citation type="journal article" date="2018" name="Nat. Ecol. Evol.">
        <title>Genomic signatures of mitonuclear coevolution across populations of Tigriopus californicus.</title>
        <authorList>
            <person name="Barreto F.S."/>
            <person name="Watson E.T."/>
            <person name="Lima T.G."/>
            <person name="Willett C.S."/>
            <person name="Edmands S."/>
            <person name="Li W."/>
            <person name="Burton R.S."/>
        </authorList>
    </citation>
    <scope>NUCLEOTIDE SEQUENCE [LARGE SCALE GENOMIC DNA]</scope>
    <source>
        <strain evidence="13 14">San Diego</strain>
    </source>
</reference>
<dbReference type="InterPro" id="IPR015172">
    <property type="entry name" value="MIF4G-like_typ-1"/>
</dbReference>
<dbReference type="GO" id="GO:0000339">
    <property type="term" value="F:RNA cap binding"/>
    <property type="evidence" value="ECO:0007669"/>
    <property type="project" value="InterPro"/>
</dbReference>
<evidence type="ECO:0000256" key="8">
    <source>
        <dbReference type="ARBA" id="ARBA00023187"/>
    </source>
</evidence>
<feature type="domain" description="MIF4G" evidence="12">
    <location>
        <begin position="32"/>
        <end position="244"/>
    </location>
</feature>
<feature type="region of interest" description="Disordered" evidence="11">
    <location>
        <begin position="668"/>
        <end position="702"/>
    </location>
</feature>
<sequence>MNRRKRGYEDREGGGAGGYRKKRRTNETVEIEDRLESLILRVGEKSTSSLESNLEGLASVLEADLTTYKNKILKILVDCAVSLPDKCTIYTTLIGLLNTKNYNFGGECVELLIKSMKDSLKTVKWEQARFALRFIADLVNCHVISAGSLLQLMDNFVDAALEEGVPQVRRDWFAYAVLSCLPWVGRELYEKKESELDRMLGSLEGYIKRRNKTHHNALRVFRSDTPHPQEEYLDCLWQQIKRLRSDMWVEKHIVRPYLAFDSVLCEALQHNLPQMVPQPHHPSTIYPLPQVVFRMFDYTDCPEGPSSTIILPGQHSIERYLIEEQLRHILKTYHKERKECAAQLLSYPLKNKIPLEYMIVEVMFGEIFRLPNPEFIEIAYGSILIELCKLQPSTMPQVLAQATELLFERIDTMSVTCFDRFISWFSYHLSNFQFRWSWEDWEEHTKTDPEMPKPKFIKEVLLKCLRLAYHQRIVDVVPESFAAFAPEKPEAHFKFALDPNEPGAEINGCNLAFKLVNAIKQKISQEEIQAILSDIPEGEQDRELNTLKVTVFTQTLLHLASKSFSHSFAAIAKFHPTFKTLADTEEAQICMLRSMYELWRKHHQMMVVLVDKLLKTQIVECSAVANWLFSKEMVGEFTKVYTWEILHLTIRKMNKHVNKLNKEANDARKMVEDVESESEDSDNDQSRKTMEKPTEEQVEKLEEKLEAAQADQKNLFLIIFQRFIMILSEHLVRCDTDGVNFKNPWYHWTIGRLQQIFLLHHEQVEKYSTTLETLLFTQDLDPNILDVFQQFLALRM</sequence>